<dbReference type="PANTHER" id="PTHR11941">
    <property type="entry name" value="ENOYL-COA HYDRATASE-RELATED"/>
    <property type="match status" value="1"/>
</dbReference>
<dbReference type="GO" id="GO:0006635">
    <property type="term" value="P:fatty acid beta-oxidation"/>
    <property type="evidence" value="ECO:0007669"/>
    <property type="project" value="TreeGrafter"/>
</dbReference>
<dbReference type="RefSeq" id="WP_146320267.1">
    <property type="nucleotide sequence ID" value="NZ_CP042305.1"/>
</dbReference>
<dbReference type="Gene3D" id="3.90.226.10">
    <property type="entry name" value="2-enoyl-CoA Hydratase, Chain A, domain 1"/>
    <property type="match status" value="1"/>
</dbReference>
<name>A0A5B8M5P6_9MICO</name>
<dbReference type="AlphaFoldDB" id="A0A5B8M5P6"/>
<dbReference type="GO" id="GO:0016853">
    <property type="term" value="F:isomerase activity"/>
    <property type="evidence" value="ECO:0007669"/>
    <property type="project" value="UniProtKB-KW"/>
</dbReference>
<dbReference type="Proteomes" id="UP000320216">
    <property type="component" value="Chromosome"/>
</dbReference>
<evidence type="ECO:0000313" key="2">
    <source>
        <dbReference type="Proteomes" id="UP000320216"/>
    </source>
</evidence>
<keyword evidence="2" id="KW-1185">Reference proteome</keyword>
<dbReference type="PANTHER" id="PTHR11941:SF54">
    <property type="entry name" value="ENOYL-COA HYDRATASE, MITOCHONDRIAL"/>
    <property type="match status" value="1"/>
</dbReference>
<protein>
    <submittedName>
        <fullName evidence="1">Enoyl-CoA hydratase/isomerase family protein</fullName>
    </submittedName>
</protein>
<reference evidence="1 2" key="1">
    <citation type="submission" date="2019-07" db="EMBL/GenBank/DDBJ databases">
        <title>Full genome sequence of Humibacter sp. WJ7-1.</title>
        <authorList>
            <person name="Im W.-T."/>
        </authorList>
    </citation>
    <scope>NUCLEOTIDE SEQUENCE [LARGE SCALE GENOMIC DNA]</scope>
    <source>
        <strain evidence="1 2">WJ7-1</strain>
    </source>
</reference>
<accession>A0A5B8M5P6</accession>
<gene>
    <name evidence="1" type="ORF">FPZ11_09270</name>
</gene>
<dbReference type="KEGG" id="huw:FPZ11_09270"/>
<dbReference type="EMBL" id="CP042305">
    <property type="protein sequence ID" value="QDZ14922.1"/>
    <property type="molecule type" value="Genomic_DNA"/>
</dbReference>
<dbReference type="OrthoDB" id="5174409at2"/>
<keyword evidence="1" id="KW-0413">Isomerase</keyword>
<evidence type="ECO:0000313" key="1">
    <source>
        <dbReference type="EMBL" id="QDZ14922.1"/>
    </source>
</evidence>
<dbReference type="InterPro" id="IPR001753">
    <property type="entry name" value="Enoyl-CoA_hydra/iso"/>
</dbReference>
<dbReference type="CDD" id="cd06558">
    <property type="entry name" value="crotonase-like"/>
    <property type="match status" value="1"/>
</dbReference>
<sequence>MAESIRVERRDDRVVVTLDRPQVRNAIDRRMVDELHEVCAELERDPKILIITGTDGVFASGADIAEMIERTAEDALAGINMNLTIRVARLPMPVIAAVDGYALGGGAELAYAADLRIGTPRAVFGNPETGLGIIAAAGATWRLKELVGEPMAKQVLFAGRRLNAEEALRWGLLGEVVEPDELMPAAHRLADRIAALDAAATRATKAVFAAPRDEHPRVDLEAQAVLFESPEKRRRMAEFLERRARRAR</sequence>
<organism evidence="1 2">
    <name type="scientific">Humibacter ginsenosidimutans</name>
    <dbReference type="NCBI Taxonomy" id="2599293"/>
    <lineage>
        <taxon>Bacteria</taxon>
        <taxon>Bacillati</taxon>
        <taxon>Actinomycetota</taxon>
        <taxon>Actinomycetes</taxon>
        <taxon>Micrococcales</taxon>
        <taxon>Microbacteriaceae</taxon>
        <taxon>Humibacter</taxon>
    </lineage>
</organism>
<dbReference type="Pfam" id="PF00378">
    <property type="entry name" value="ECH_1"/>
    <property type="match status" value="1"/>
</dbReference>
<dbReference type="InterPro" id="IPR029045">
    <property type="entry name" value="ClpP/crotonase-like_dom_sf"/>
</dbReference>
<dbReference type="SUPFAM" id="SSF52096">
    <property type="entry name" value="ClpP/crotonase"/>
    <property type="match status" value="1"/>
</dbReference>
<proteinExistence type="predicted"/>